<reference evidence="1 2" key="1">
    <citation type="submission" date="2015-03" db="EMBL/GenBank/DDBJ databases">
        <authorList>
            <person name="Murphy D."/>
        </authorList>
    </citation>
    <scope>NUCLEOTIDE SEQUENCE [LARGE SCALE GENOMIC DNA]</scope>
    <source>
        <strain evidence="1 2">IP06005</strain>
    </source>
</reference>
<evidence type="ECO:0000313" key="2">
    <source>
        <dbReference type="Proteomes" id="UP000041595"/>
    </source>
</evidence>
<dbReference type="EMBL" id="CQEJ01000028">
    <property type="protein sequence ID" value="CNL67808.1"/>
    <property type="molecule type" value="Genomic_DNA"/>
</dbReference>
<sequence>MLVSNEAEIEQLLLEVSTHPHIDMAWIRDNGELYLAED</sequence>
<protein>
    <submittedName>
        <fullName evidence="1">Uncharacterized protein</fullName>
    </submittedName>
</protein>
<evidence type="ECO:0000313" key="1">
    <source>
        <dbReference type="EMBL" id="CNL67808.1"/>
    </source>
</evidence>
<dbReference type="AlphaFoldDB" id="A0A0T9UST7"/>
<accession>A0A0T9UST7</accession>
<organism evidence="1 2">
    <name type="scientific">Yersinia aldovae</name>
    <dbReference type="NCBI Taxonomy" id="29483"/>
    <lineage>
        <taxon>Bacteria</taxon>
        <taxon>Pseudomonadati</taxon>
        <taxon>Pseudomonadota</taxon>
        <taxon>Gammaproteobacteria</taxon>
        <taxon>Enterobacterales</taxon>
        <taxon>Yersiniaceae</taxon>
        <taxon>Yersinia</taxon>
    </lineage>
</organism>
<dbReference type="Proteomes" id="UP000041595">
    <property type="component" value="Unassembled WGS sequence"/>
</dbReference>
<gene>
    <name evidence="1" type="ORF">ERS137965_03678</name>
</gene>
<proteinExistence type="predicted"/>
<name>A0A0T9UST7_YERAL</name>